<protein>
    <submittedName>
        <fullName evidence="1">Uncharacterized protein</fullName>
    </submittedName>
</protein>
<accession>A0ACC2RF96</accession>
<dbReference type="Proteomes" id="UP001165960">
    <property type="component" value="Unassembled WGS sequence"/>
</dbReference>
<name>A0ACC2RF96_9FUNG</name>
<proteinExistence type="predicted"/>
<evidence type="ECO:0000313" key="2">
    <source>
        <dbReference type="Proteomes" id="UP001165960"/>
    </source>
</evidence>
<sequence>MGSFTPKASSDRSALEAASESVPILGYEQKSIDILHITFKSACDELKKILRLSWPVIFGELIQTLPLIYNLRMVGMLVRKLFNRD</sequence>
<dbReference type="EMBL" id="QTSX02007331">
    <property type="protein sequence ID" value="KAJ9048740.1"/>
    <property type="molecule type" value="Genomic_DNA"/>
</dbReference>
<organism evidence="1 2">
    <name type="scientific">Entomophthora muscae</name>
    <dbReference type="NCBI Taxonomy" id="34485"/>
    <lineage>
        <taxon>Eukaryota</taxon>
        <taxon>Fungi</taxon>
        <taxon>Fungi incertae sedis</taxon>
        <taxon>Zoopagomycota</taxon>
        <taxon>Entomophthoromycotina</taxon>
        <taxon>Entomophthoromycetes</taxon>
        <taxon>Entomophthorales</taxon>
        <taxon>Entomophthoraceae</taxon>
        <taxon>Entomophthora</taxon>
    </lineage>
</organism>
<evidence type="ECO:0000313" key="1">
    <source>
        <dbReference type="EMBL" id="KAJ9048740.1"/>
    </source>
</evidence>
<gene>
    <name evidence="1" type="ORF">DSO57_1031768</name>
</gene>
<comment type="caution">
    <text evidence="1">The sequence shown here is derived from an EMBL/GenBank/DDBJ whole genome shotgun (WGS) entry which is preliminary data.</text>
</comment>
<reference evidence="1" key="1">
    <citation type="submission" date="2022-04" db="EMBL/GenBank/DDBJ databases">
        <title>Genome of the entomopathogenic fungus Entomophthora muscae.</title>
        <authorList>
            <person name="Elya C."/>
            <person name="Lovett B.R."/>
            <person name="Lee E."/>
            <person name="Macias A.M."/>
            <person name="Hajek A.E."/>
            <person name="De Bivort B.L."/>
            <person name="Kasson M.T."/>
            <person name="De Fine Licht H.H."/>
            <person name="Stajich J.E."/>
        </authorList>
    </citation>
    <scope>NUCLEOTIDE SEQUENCE</scope>
    <source>
        <strain evidence="1">Berkeley</strain>
    </source>
</reference>
<keyword evidence="2" id="KW-1185">Reference proteome</keyword>